<evidence type="ECO:0000259" key="8">
    <source>
        <dbReference type="Pfam" id="PF13382"/>
    </source>
</evidence>
<dbReference type="PANTHER" id="PTHR11113">
    <property type="entry name" value="N-ACETYLGLUCOSAMINE-6-PHOSPHATE DEACETYLASE"/>
    <property type="match status" value="1"/>
</dbReference>
<evidence type="ECO:0000256" key="4">
    <source>
        <dbReference type="ARBA" id="ARBA00023211"/>
    </source>
</evidence>
<dbReference type="GO" id="GO:0006146">
    <property type="term" value="P:adenine catabolic process"/>
    <property type="evidence" value="ECO:0007669"/>
    <property type="project" value="InterPro"/>
</dbReference>
<keyword evidence="3 6" id="KW-0378">Hydrolase</keyword>
<dbReference type="Pfam" id="PF01979">
    <property type="entry name" value="Amidohydro_1"/>
    <property type="match status" value="1"/>
</dbReference>
<evidence type="ECO:0000256" key="1">
    <source>
        <dbReference type="ARBA" id="ARBA00006773"/>
    </source>
</evidence>
<evidence type="ECO:0000256" key="3">
    <source>
        <dbReference type="ARBA" id="ARBA00022801"/>
    </source>
</evidence>
<sequence length="584" mass="64684">MNKIDRRKLIETALGKREATLKLENANLVNVFSGEIYMANVYLYNEYIADVVEIENDKNKKAEKVVDLKGKYLAPGFIDSHLHIESSHLTPYHFAEAVIPKGTTTIIADPHEIGNALGEEGVDYMLEASENLPMNQYFLIPSCVPSVVGLETTGAELTADMIDKMLDKDRILGLGEVMDYVGVINSDKRMEDIIDAAYQKDKFLQGHAPEVIGKDLSAYLCGGPVSCHEVRNGIHAKEKIRKGMIVDARESSMSKNITSIVENIKDLQSPRNLTLCTDDREPKDILEKGHINDCVRIAVKAGLDPIEAIRAVTLNAAQAYHLEKLGAVAPGYFADMVVFDNLKDINVSSVYYKGKLVAENNQMTVEIKKPVIEIENRNTVNIKDFSAEDFKIKVPVENGKIEIIGMEYTDRVRSITRKKVFEVPVKDGYIDLSGTELNFVSIANRYHNDNIALAVVENFYMAKGAVGTTYSHDSHNITIIYNDPQDAVAISKRIAEIGGGVVVAENGKIVDELPFPIAGMLSQKPAKDVSLDIQRMNALLRTYGIETDSPITRPSTLALIVIPEVKMSDLGLIDVVNQKVIKQF</sequence>
<comment type="catalytic activity">
    <reaction evidence="5 6">
        <text>adenine + H2O + H(+) = hypoxanthine + NH4(+)</text>
        <dbReference type="Rhea" id="RHEA:23688"/>
        <dbReference type="ChEBI" id="CHEBI:15377"/>
        <dbReference type="ChEBI" id="CHEBI:15378"/>
        <dbReference type="ChEBI" id="CHEBI:16708"/>
        <dbReference type="ChEBI" id="CHEBI:17368"/>
        <dbReference type="ChEBI" id="CHEBI:28938"/>
        <dbReference type="EC" id="3.5.4.2"/>
    </reaction>
</comment>
<dbReference type="SUPFAM" id="SSF51556">
    <property type="entry name" value="Metallo-dependent hydrolases"/>
    <property type="match status" value="1"/>
</dbReference>
<keyword evidence="4 6" id="KW-0464">Manganese</keyword>
<feature type="domain" description="Amidohydrolase-related" evidence="7">
    <location>
        <begin position="72"/>
        <end position="357"/>
    </location>
</feature>
<dbReference type="GeneID" id="78455348"/>
<reference evidence="9 10" key="1">
    <citation type="submission" date="2018-06" db="EMBL/GenBank/DDBJ databases">
        <authorList>
            <consortium name="Pathogen Informatics"/>
            <person name="Doyle S."/>
        </authorList>
    </citation>
    <scope>NUCLEOTIDE SEQUENCE [LARGE SCALE GENOMIC DNA]</scope>
    <source>
        <strain evidence="9 10">NCTC12112</strain>
    </source>
</reference>
<dbReference type="Pfam" id="PF13382">
    <property type="entry name" value="Adenine_deam_C"/>
    <property type="match status" value="1"/>
</dbReference>
<dbReference type="RefSeq" id="WP_005976329.1">
    <property type="nucleotide sequence ID" value="NZ_CABKNW010000001.1"/>
</dbReference>
<evidence type="ECO:0000259" key="7">
    <source>
        <dbReference type="Pfam" id="PF01979"/>
    </source>
</evidence>
<dbReference type="InterPro" id="IPR006679">
    <property type="entry name" value="Adenine_deam"/>
</dbReference>
<protein>
    <recommendedName>
        <fullName evidence="2 6">Adenine deaminase</fullName>
        <shortName evidence="6">Adenase</shortName>
        <shortName evidence="6">Adenine aminase</shortName>
        <ecNumber evidence="2 6">3.5.4.2</ecNumber>
    </recommendedName>
</protein>
<dbReference type="NCBIfam" id="TIGR01178">
    <property type="entry name" value="ade"/>
    <property type="match status" value="1"/>
</dbReference>
<dbReference type="EMBL" id="LS483487">
    <property type="protein sequence ID" value="SQJ00482.1"/>
    <property type="molecule type" value="Genomic_DNA"/>
</dbReference>
<dbReference type="GO" id="GO:0000034">
    <property type="term" value="F:adenine deaminase activity"/>
    <property type="evidence" value="ECO:0007669"/>
    <property type="project" value="UniProtKB-UniRule"/>
</dbReference>
<dbReference type="InterPro" id="IPR011059">
    <property type="entry name" value="Metal-dep_hydrolase_composite"/>
</dbReference>
<comment type="cofactor">
    <cofactor evidence="6">
        <name>Mn(2+)</name>
        <dbReference type="ChEBI" id="CHEBI:29035"/>
    </cofactor>
</comment>
<dbReference type="AlphaFoldDB" id="A0AAX2J9F8"/>
<dbReference type="Proteomes" id="UP000249008">
    <property type="component" value="Chromosome 1"/>
</dbReference>
<organism evidence="9 10">
    <name type="scientific">Fusobacterium ulcerans</name>
    <dbReference type="NCBI Taxonomy" id="861"/>
    <lineage>
        <taxon>Bacteria</taxon>
        <taxon>Fusobacteriati</taxon>
        <taxon>Fusobacteriota</taxon>
        <taxon>Fusobacteriia</taxon>
        <taxon>Fusobacteriales</taxon>
        <taxon>Fusobacteriaceae</taxon>
        <taxon>Fusobacterium</taxon>
    </lineage>
</organism>
<dbReference type="Gene3D" id="2.30.40.10">
    <property type="entry name" value="Urease, subunit C, domain 1"/>
    <property type="match status" value="1"/>
</dbReference>
<evidence type="ECO:0000256" key="6">
    <source>
        <dbReference type="HAMAP-Rule" id="MF_01518"/>
    </source>
</evidence>
<evidence type="ECO:0000256" key="2">
    <source>
        <dbReference type="ARBA" id="ARBA00012782"/>
    </source>
</evidence>
<evidence type="ECO:0000313" key="10">
    <source>
        <dbReference type="Proteomes" id="UP000249008"/>
    </source>
</evidence>
<dbReference type="EC" id="3.5.4.2" evidence="2 6"/>
<dbReference type="SUPFAM" id="SSF51338">
    <property type="entry name" value="Composite domain of metallo-dependent hydrolases"/>
    <property type="match status" value="1"/>
</dbReference>
<dbReference type="InterPro" id="IPR006680">
    <property type="entry name" value="Amidohydro-rel"/>
</dbReference>
<evidence type="ECO:0000313" key="9">
    <source>
        <dbReference type="EMBL" id="SQJ00482.1"/>
    </source>
</evidence>
<dbReference type="PANTHER" id="PTHR11113:SF2">
    <property type="entry name" value="ADENINE DEAMINASE"/>
    <property type="match status" value="1"/>
</dbReference>
<gene>
    <name evidence="9" type="primary">adeC_1</name>
    <name evidence="6" type="synonym">ade</name>
    <name evidence="9" type="ORF">NCTC12112_00762</name>
</gene>
<feature type="domain" description="Adenine deaminase C-terminal" evidence="8">
    <location>
        <begin position="415"/>
        <end position="578"/>
    </location>
</feature>
<name>A0AAX2J9F8_9FUSO</name>
<dbReference type="InterPro" id="IPR032466">
    <property type="entry name" value="Metal_Hydrolase"/>
</dbReference>
<dbReference type="HAMAP" id="MF_01518">
    <property type="entry name" value="Adenine_deamin"/>
    <property type="match status" value="1"/>
</dbReference>
<dbReference type="Gene3D" id="3.20.20.140">
    <property type="entry name" value="Metal-dependent hydrolases"/>
    <property type="match status" value="1"/>
</dbReference>
<accession>A0AAX2J9F8</accession>
<dbReference type="InterPro" id="IPR026912">
    <property type="entry name" value="Adenine_deam_C"/>
</dbReference>
<evidence type="ECO:0000256" key="5">
    <source>
        <dbReference type="ARBA" id="ARBA00047720"/>
    </source>
</evidence>
<proteinExistence type="inferred from homology"/>
<comment type="similarity">
    <text evidence="1 6">Belongs to the metallo-dependent hydrolases superfamily. Adenine deaminase family.</text>
</comment>
<dbReference type="KEGG" id="ful:C4N20_11030"/>